<gene>
    <name evidence="1" type="ORF">SAMN00777080_3474</name>
</gene>
<dbReference type="RefSeq" id="WP_084121622.1">
    <property type="nucleotide sequence ID" value="NZ_LT838813.1"/>
</dbReference>
<dbReference type="OrthoDB" id="5684515at2"/>
<dbReference type="InterPro" id="IPR058595">
    <property type="entry name" value="Avidin-like"/>
</dbReference>
<dbReference type="Proteomes" id="UP000192333">
    <property type="component" value="Chromosome I"/>
</dbReference>
<dbReference type="Pfam" id="PF26421">
    <property type="entry name" value="Avidin_like"/>
    <property type="match status" value="1"/>
</dbReference>
<dbReference type="STRING" id="758820.SAMN00777080_3474"/>
<evidence type="ECO:0000313" key="2">
    <source>
        <dbReference type="Proteomes" id="UP000192333"/>
    </source>
</evidence>
<dbReference type="AlphaFoldDB" id="A0A1W2H7J9"/>
<reference evidence="2" key="1">
    <citation type="submission" date="2017-04" db="EMBL/GenBank/DDBJ databases">
        <authorList>
            <person name="Varghese N."/>
            <person name="Submissions S."/>
        </authorList>
    </citation>
    <scope>NUCLEOTIDE SEQUENCE [LARGE SCALE GENOMIC DNA]</scope>
    <source>
        <strain evidence="2">DSM 16537</strain>
    </source>
</reference>
<keyword evidence="2" id="KW-1185">Reference proteome</keyword>
<proteinExistence type="predicted"/>
<sequence>MNYHNKKFRAIENTENGESSSSTIFHYQQEGRIIDGYYSGGEIEKGFLLGKVENNGNIDMVYQHINKQGEIRTGKCKSTPYFSENGTLRLKEVWQWTNGDQSNGISEIEEIILQ</sequence>
<accession>A0A1W2H7J9</accession>
<name>A0A1W2H7J9_9BACT</name>
<protein>
    <submittedName>
        <fullName evidence="1">Uncharacterized protein</fullName>
    </submittedName>
</protein>
<dbReference type="EMBL" id="LT838813">
    <property type="protein sequence ID" value="SMD44839.1"/>
    <property type="molecule type" value="Genomic_DNA"/>
</dbReference>
<evidence type="ECO:0000313" key="1">
    <source>
        <dbReference type="EMBL" id="SMD44839.1"/>
    </source>
</evidence>
<organism evidence="1 2">
    <name type="scientific">Aquiflexum balticum DSM 16537</name>
    <dbReference type="NCBI Taxonomy" id="758820"/>
    <lineage>
        <taxon>Bacteria</taxon>
        <taxon>Pseudomonadati</taxon>
        <taxon>Bacteroidota</taxon>
        <taxon>Cytophagia</taxon>
        <taxon>Cytophagales</taxon>
        <taxon>Cyclobacteriaceae</taxon>
        <taxon>Aquiflexum</taxon>
    </lineage>
</organism>